<evidence type="ECO:0000313" key="6">
    <source>
        <dbReference type="EMBL" id="CAB4538143.1"/>
    </source>
</evidence>
<dbReference type="PANTHER" id="PTHR43811:SF19">
    <property type="entry name" value="39 KDA FK506-BINDING NUCLEAR PROTEIN"/>
    <property type="match status" value="1"/>
</dbReference>
<dbReference type="GO" id="GO:0003755">
    <property type="term" value="F:peptidyl-prolyl cis-trans isomerase activity"/>
    <property type="evidence" value="ECO:0007669"/>
    <property type="project" value="UniProtKB-KW"/>
</dbReference>
<accession>A0A6J6BI98</accession>
<evidence type="ECO:0000256" key="2">
    <source>
        <dbReference type="ARBA" id="ARBA00013194"/>
    </source>
</evidence>
<proteinExistence type="predicted"/>
<dbReference type="Gene3D" id="3.10.50.40">
    <property type="match status" value="1"/>
</dbReference>
<dbReference type="PROSITE" id="PS50059">
    <property type="entry name" value="FKBP_PPIASE"/>
    <property type="match status" value="2"/>
</dbReference>
<feature type="domain" description="PPIase FKBP-type" evidence="5">
    <location>
        <begin position="94"/>
        <end position="184"/>
    </location>
</feature>
<dbReference type="SUPFAM" id="SSF54534">
    <property type="entry name" value="FKBP-like"/>
    <property type="match status" value="2"/>
</dbReference>
<gene>
    <name evidence="6" type="ORF">UFOPK1503_00054</name>
    <name evidence="7" type="ORF">UFOPK1693_00290</name>
</gene>
<keyword evidence="3" id="KW-0697">Rotamase</keyword>
<dbReference type="EMBL" id="CAEZTO010000002">
    <property type="protein sequence ID" value="CAB4565006.1"/>
    <property type="molecule type" value="Genomic_DNA"/>
</dbReference>
<dbReference type="Pfam" id="PF00254">
    <property type="entry name" value="FKBP_C"/>
    <property type="match status" value="1"/>
</dbReference>
<evidence type="ECO:0000256" key="1">
    <source>
        <dbReference type="ARBA" id="ARBA00000971"/>
    </source>
</evidence>
<protein>
    <recommendedName>
        <fullName evidence="2">peptidylprolyl isomerase</fullName>
        <ecNumber evidence="2">5.2.1.8</ecNumber>
    </recommendedName>
</protein>
<name>A0A6J6BI98_9ZZZZ</name>
<dbReference type="InterPro" id="IPR001179">
    <property type="entry name" value="PPIase_FKBP_dom"/>
</dbReference>
<dbReference type="PANTHER" id="PTHR43811">
    <property type="entry name" value="FKBP-TYPE PEPTIDYL-PROLYL CIS-TRANS ISOMERASE FKPA"/>
    <property type="match status" value="1"/>
</dbReference>
<reference evidence="6" key="1">
    <citation type="submission" date="2020-05" db="EMBL/GenBank/DDBJ databases">
        <authorList>
            <person name="Chiriac C."/>
            <person name="Salcher M."/>
            <person name="Ghai R."/>
            <person name="Kavagutti S V."/>
        </authorList>
    </citation>
    <scope>NUCLEOTIDE SEQUENCE</scope>
</reference>
<evidence type="ECO:0000259" key="5">
    <source>
        <dbReference type="PROSITE" id="PS50059"/>
    </source>
</evidence>
<evidence type="ECO:0000313" key="7">
    <source>
        <dbReference type="EMBL" id="CAB4565006.1"/>
    </source>
</evidence>
<keyword evidence="4" id="KW-0413">Isomerase</keyword>
<sequence>MTAKTKSQITAIVASALFLASCSNAVVTTGEYAQTVDGIEATCETYKTGDAVKLVEASGEFNTQPEVTFPFPLEGTGMETNVIIEGNGGPIVGSQRVGMHFAGYNASTGEQFQASEFGGDQYIYQDLIPGNSPDFCAALTGVQLGSRVAILLSPENVHQGEGITTLGLGPNDGVVFVFDLVKAFLPKANGAARAAEAGMPTVILAPSGQPGIQIPNSDAPAEFKRSILIEGSGEKVAIGDNVTVHYTGWTWLGEEFDSSWPRQAPAAFDVTNEGLIEGFVQALDGVTVGSQVIAVIPPELGYGDSPQGTIPPGSTLIFVIDVLGKD</sequence>
<dbReference type="AlphaFoldDB" id="A0A6J6BI98"/>
<evidence type="ECO:0000256" key="4">
    <source>
        <dbReference type="ARBA" id="ARBA00023235"/>
    </source>
</evidence>
<organism evidence="6">
    <name type="scientific">freshwater metagenome</name>
    <dbReference type="NCBI Taxonomy" id="449393"/>
    <lineage>
        <taxon>unclassified sequences</taxon>
        <taxon>metagenomes</taxon>
        <taxon>ecological metagenomes</taxon>
    </lineage>
</organism>
<dbReference type="EC" id="5.2.1.8" evidence="2"/>
<comment type="catalytic activity">
    <reaction evidence="1">
        <text>[protein]-peptidylproline (omega=180) = [protein]-peptidylproline (omega=0)</text>
        <dbReference type="Rhea" id="RHEA:16237"/>
        <dbReference type="Rhea" id="RHEA-COMP:10747"/>
        <dbReference type="Rhea" id="RHEA-COMP:10748"/>
        <dbReference type="ChEBI" id="CHEBI:83833"/>
        <dbReference type="ChEBI" id="CHEBI:83834"/>
        <dbReference type="EC" id="5.2.1.8"/>
    </reaction>
</comment>
<dbReference type="PROSITE" id="PS51257">
    <property type="entry name" value="PROKAR_LIPOPROTEIN"/>
    <property type="match status" value="1"/>
</dbReference>
<evidence type="ECO:0000256" key="3">
    <source>
        <dbReference type="ARBA" id="ARBA00023110"/>
    </source>
</evidence>
<dbReference type="InterPro" id="IPR046357">
    <property type="entry name" value="PPIase_dom_sf"/>
</dbReference>
<dbReference type="EMBL" id="CAEZST010000001">
    <property type="protein sequence ID" value="CAB4538143.1"/>
    <property type="molecule type" value="Genomic_DNA"/>
</dbReference>
<feature type="domain" description="PPIase FKBP-type" evidence="5">
    <location>
        <begin position="239"/>
        <end position="326"/>
    </location>
</feature>